<gene>
    <name evidence="1" type="ORF">L6164_026128</name>
</gene>
<keyword evidence="2" id="KW-1185">Reference proteome</keyword>
<accession>A0ACB9LP26</accession>
<evidence type="ECO:0000313" key="2">
    <source>
        <dbReference type="Proteomes" id="UP000828941"/>
    </source>
</evidence>
<reference evidence="1 2" key="1">
    <citation type="journal article" date="2022" name="DNA Res.">
        <title>Chromosomal-level genome assembly of the orchid tree Bauhinia variegata (Leguminosae; Cercidoideae) supports the allotetraploid origin hypothesis of Bauhinia.</title>
        <authorList>
            <person name="Zhong Y."/>
            <person name="Chen Y."/>
            <person name="Zheng D."/>
            <person name="Pang J."/>
            <person name="Liu Y."/>
            <person name="Luo S."/>
            <person name="Meng S."/>
            <person name="Qian L."/>
            <person name="Wei D."/>
            <person name="Dai S."/>
            <person name="Zhou R."/>
        </authorList>
    </citation>
    <scope>NUCLEOTIDE SEQUENCE [LARGE SCALE GENOMIC DNA]</scope>
    <source>
        <strain evidence="1">BV-YZ2020</strain>
    </source>
</reference>
<evidence type="ECO:0000313" key="1">
    <source>
        <dbReference type="EMBL" id="KAI4313121.1"/>
    </source>
</evidence>
<dbReference type="EMBL" id="CM039436">
    <property type="protein sequence ID" value="KAI4313121.1"/>
    <property type="molecule type" value="Genomic_DNA"/>
</dbReference>
<protein>
    <submittedName>
        <fullName evidence="1">Uncharacterized protein</fullName>
    </submittedName>
</protein>
<sequence>MEQKLAATQEQPSSSEEEEEVSTEEEEDSSSEKAEQHDQTEPSVRSPLKCVPALPQPASSSEDDEEEHHEETEPSVRPPPPSKSEKMPTGATRGSQRQSGSSESRTSESGSSDSVEISDRKRARNPRSQPSVTPARSTMKSTTKNSHPTNDSRIIKRKLFQHKASDAPAEERIPAMEKSSTVEPKKLFQRVWTEEDEIALLKGVAEYWEKNGTDPCKVQNAFHDFIKESFNVNFSKSQLFDKIRRLKKKYENNARKGKNGQDPKFSNGHEKDSFELSKKIWATEGTIGGAPNPKSDITNSIQQLPLKANLLLPSPNANEVAEVNKFLGISESSEDAIQKGLQLVEASKREELKEKLNDLKFIELENLVKRTKLMHKQAKLVLEAVKSSNDL</sequence>
<name>A0ACB9LP26_BAUVA</name>
<organism evidence="1 2">
    <name type="scientific">Bauhinia variegata</name>
    <name type="common">Purple orchid tree</name>
    <name type="synonym">Phanera variegata</name>
    <dbReference type="NCBI Taxonomy" id="167791"/>
    <lineage>
        <taxon>Eukaryota</taxon>
        <taxon>Viridiplantae</taxon>
        <taxon>Streptophyta</taxon>
        <taxon>Embryophyta</taxon>
        <taxon>Tracheophyta</taxon>
        <taxon>Spermatophyta</taxon>
        <taxon>Magnoliopsida</taxon>
        <taxon>eudicotyledons</taxon>
        <taxon>Gunneridae</taxon>
        <taxon>Pentapetalae</taxon>
        <taxon>rosids</taxon>
        <taxon>fabids</taxon>
        <taxon>Fabales</taxon>
        <taxon>Fabaceae</taxon>
        <taxon>Cercidoideae</taxon>
        <taxon>Cercideae</taxon>
        <taxon>Bauhiniinae</taxon>
        <taxon>Bauhinia</taxon>
    </lineage>
</organism>
<proteinExistence type="predicted"/>
<comment type="caution">
    <text evidence="1">The sequence shown here is derived from an EMBL/GenBank/DDBJ whole genome shotgun (WGS) entry which is preliminary data.</text>
</comment>
<dbReference type="Proteomes" id="UP000828941">
    <property type="component" value="Chromosome 11"/>
</dbReference>